<keyword evidence="4" id="KW-1133">Transmembrane helix</keyword>
<dbReference type="GO" id="GO:0080019">
    <property type="term" value="F:alcohol-forming very long-chain fatty acyl-CoA reductase activity"/>
    <property type="evidence" value="ECO:0007669"/>
    <property type="project" value="InterPro"/>
</dbReference>
<evidence type="ECO:0000256" key="3">
    <source>
        <dbReference type="ARBA" id="ARBA00023098"/>
    </source>
</evidence>
<keyword evidence="7" id="KW-1185">Reference proteome</keyword>
<dbReference type="AlphaFoldDB" id="A0A0F6SF51"/>
<evidence type="ECO:0000313" key="6">
    <source>
        <dbReference type="EMBL" id="AKF06334.1"/>
    </source>
</evidence>
<dbReference type="GO" id="GO:0035336">
    <property type="term" value="P:long-chain fatty-acyl-CoA metabolic process"/>
    <property type="evidence" value="ECO:0007669"/>
    <property type="project" value="TreeGrafter"/>
</dbReference>
<dbReference type="InterPro" id="IPR013120">
    <property type="entry name" value="FAR_NAD-bd"/>
</dbReference>
<protein>
    <submittedName>
        <fullName evidence="6">Long-chain-fatty-acid--CoA ligase</fullName>
    </submittedName>
</protein>
<evidence type="ECO:0000259" key="5">
    <source>
        <dbReference type="Pfam" id="PF07993"/>
    </source>
</evidence>
<keyword evidence="4" id="KW-0472">Membrane</keyword>
<keyword evidence="3" id="KW-0443">Lipid metabolism</keyword>
<keyword evidence="6" id="KW-0436">Ligase</keyword>
<dbReference type="Gene3D" id="3.40.50.720">
    <property type="entry name" value="NAD(P)-binding Rossmann-like Domain"/>
    <property type="match status" value="1"/>
</dbReference>
<accession>A0A0F6SF51</accession>
<dbReference type="STRING" id="927083.DB32_003483"/>
<dbReference type="InterPro" id="IPR033640">
    <property type="entry name" value="FAR_C"/>
</dbReference>
<dbReference type="RefSeq" id="WP_053233517.1">
    <property type="nucleotide sequence ID" value="NZ_CP011125.1"/>
</dbReference>
<feature type="domain" description="Thioester reductase (TE)" evidence="5">
    <location>
        <begin position="14"/>
        <end position="315"/>
    </location>
</feature>
<dbReference type="OrthoDB" id="9799237at2"/>
<comment type="similarity">
    <text evidence="1">Belongs to the fatty acyl-CoA reductase family.</text>
</comment>
<keyword evidence="2" id="KW-0444">Lipid biosynthesis</keyword>
<evidence type="ECO:0000313" key="7">
    <source>
        <dbReference type="Proteomes" id="UP000034883"/>
    </source>
</evidence>
<dbReference type="Pfam" id="PF07993">
    <property type="entry name" value="NAD_binding_4"/>
    <property type="match status" value="1"/>
</dbReference>
<evidence type="ECO:0000256" key="2">
    <source>
        <dbReference type="ARBA" id="ARBA00022516"/>
    </source>
</evidence>
<dbReference type="CDD" id="cd09071">
    <property type="entry name" value="FAR_C"/>
    <property type="match status" value="1"/>
</dbReference>
<dbReference type="GO" id="GO:0010345">
    <property type="term" value="P:suberin biosynthetic process"/>
    <property type="evidence" value="ECO:0007669"/>
    <property type="project" value="TreeGrafter"/>
</dbReference>
<reference evidence="6 7" key="1">
    <citation type="submission" date="2015-03" db="EMBL/GenBank/DDBJ databases">
        <title>Genome assembly of Sandaracinus amylolyticus DSM 53668.</title>
        <authorList>
            <person name="Sharma G."/>
            <person name="Subramanian S."/>
        </authorList>
    </citation>
    <scope>NUCLEOTIDE SEQUENCE [LARGE SCALE GENOMIC DNA]</scope>
    <source>
        <strain evidence="6 7">DSM 53668</strain>
    </source>
</reference>
<feature type="transmembrane region" description="Helical" evidence="4">
    <location>
        <begin position="12"/>
        <end position="30"/>
    </location>
</feature>
<dbReference type="PANTHER" id="PTHR11011:SF45">
    <property type="entry name" value="FATTY ACYL-COA REDUCTASE CG8306-RELATED"/>
    <property type="match status" value="1"/>
</dbReference>
<evidence type="ECO:0000256" key="1">
    <source>
        <dbReference type="ARBA" id="ARBA00005928"/>
    </source>
</evidence>
<dbReference type="Proteomes" id="UP000034883">
    <property type="component" value="Chromosome"/>
</dbReference>
<organism evidence="6 7">
    <name type="scientific">Sandaracinus amylolyticus</name>
    <dbReference type="NCBI Taxonomy" id="927083"/>
    <lineage>
        <taxon>Bacteria</taxon>
        <taxon>Pseudomonadati</taxon>
        <taxon>Myxococcota</taxon>
        <taxon>Polyangia</taxon>
        <taxon>Polyangiales</taxon>
        <taxon>Sandaracinaceae</taxon>
        <taxon>Sandaracinus</taxon>
    </lineage>
</organism>
<sequence>MSIREELRGKQVLVTGVTGFVAKVWVAFLLERAPEIGRIVLLARGKRGQSAASRVQRLFERSPCFRPLRERHGEGFGAFLASRIEVVSGDARRPMLGIDERVLEDLLPRLDAIVHIAGLTDFVPDPRDGVAVNVRGAQHAADLAARTRGKRLVHMSTCFVAGQGSRVVPEELVAGIAPNGTRFDPEGELLAIDSVCAAIDARLDKDDPAAARRERIDAGTRRALALGWPNLYTYTKGLSEHLLAIRETDDPSSSVAITIVRPSIVECAHETPFSGWNEGMNTSGPLVWLVGTPHRRMPFAPKHHFDVVPVDSVARGTTLALVHALRERAGRGVRGVWQLASSDHNPLTLGRALDLSTLARRRQYAKSDDPFERFVLAHLESVLASRSASDDLVLPTARKATRALRDALVSFDPEHYLPSSLRERFGEGLAKRAQRAAKSLGNTSRTIGQVEQMLRVYQPFVWDDDLVFRTDTVREASAMLGDEDRALFGFDVHTIDWRRYWLEVQIPGLDTWSLPLLKGERAPEDPACVITPALRELVAREAVRPVGAPSAMVAMGEEAE</sequence>
<dbReference type="InterPro" id="IPR026055">
    <property type="entry name" value="FAR"/>
</dbReference>
<dbReference type="KEGG" id="samy:DB32_003483"/>
<dbReference type="SUPFAM" id="SSF51735">
    <property type="entry name" value="NAD(P)-binding Rossmann-fold domains"/>
    <property type="match status" value="1"/>
</dbReference>
<dbReference type="GO" id="GO:0016874">
    <property type="term" value="F:ligase activity"/>
    <property type="evidence" value="ECO:0007669"/>
    <property type="project" value="UniProtKB-KW"/>
</dbReference>
<dbReference type="EMBL" id="CP011125">
    <property type="protein sequence ID" value="AKF06334.1"/>
    <property type="molecule type" value="Genomic_DNA"/>
</dbReference>
<gene>
    <name evidence="6" type="ORF">DB32_003483</name>
</gene>
<dbReference type="PANTHER" id="PTHR11011">
    <property type="entry name" value="MALE STERILITY PROTEIN 2-RELATED"/>
    <property type="match status" value="1"/>
</dbReference>
<name>A0A0F6SF51_9BACT</name>
<evidence type="ECO:0000256" key="4">
    <source>
        <dbReference type="SAM" id="Phobius"/>
    </source>
</evidence>
<dbReference type="InterPro" id="IPR036291">
    <property type="entry name" value="NAD(P)-bd_dom_sf"/>
</dbReference>
<proteinExistence type="inferred from homology"/>
<keyword evidence="4" id="KW-0812">Transmembrane</keyword>